<name>A0A0E9RQS1_ANGAN</name>
<reference evidence="1" key="1">
    <citation type="submission" date="2014-11" db="EMBL/GenBank/DDBJ databases">
        <authorList>
            <person name="Amaro Gonzalez C."/>
        </authorList>
    </citation>
    <scope>NUCLEOTIDE SEQUENCE</scope>
</reference>
<dbReference type="AlphaFoldDB" id="A0A0E9RQS1"/>
<sequence length="27" mass="3274">MRKGSTEEFPLQLHHSLFPRPWRGLPR</sequence>
<accession>A0A0E9RQS1</accession>
<dbReference type="EMBL" id="GBXM01077852">
    <property type="protein sequence ID" value="JAH30725.1"/>
    <property type="molecule type" value="Transcribed_RNA"/>
</dbReference>
<protein>
    <submittedName>
        <fullName evidence="1">Uncharacterized protein</fullName>
    </submittedName>
</protein>
<organism evidence="1">
    <name type="scientific">Anguilla anguilla</name>
    <name type="common">European freshwater eel</name>
    <name type="synonym">Muraena anguilla</name>
    <dbReference type="NCBI Taxonomy" id="7936"/>
    <lineage>
        <taxon>Eukaryota</taxon>
        <taxon>Metazoa</taxon>
        <taxon>Chordata</taxon>
        <taxon>Craniata</taxon>
        <taxon>Vertebrata</taxon>
        <taxon>Euteleostomi</taxon>
        <taxon>Actinopterygii</taxon>
        <taxon>Neopterygii</taxon>
        <taxon>Teleostei</taxon>
        <taxon>Anguilliformes</taxon>
        <taxon>Anguillidae</taxon>
        <taxon>Anguilla</taxon>
    </lineage>
</organism>
<evidence type="ECO:0000313" key="1">
    <source>
        <dbReference type="EMBL" id="JAH30725.1"/>
    </source>
</evidence>
<proteinExistence type="predicted"/>
<reference evidence="1" key="2">
    <citation type="journal article" date="2015" name="Fish Shellfish Immunol.">
        <title>Early steps in the European eel (Anguilla anguilla)-Vibrio vulnificus interaction in the gills: Role of the RtxA13 toxin.</title>
        <authorList>
            <person name="Callol A."/>
            <person name="Pajuelo D."/>
            <person name="Ebbesson L."/>
            <person name="Teles M."/>
            <person name="MacKenzie S."/>
            <person name="Amaro C."/>
        </authorList>
    </citation>
    <scope>NUCLEOTIDE SEQUENCE</scope>
</reference>